<sequence length="322" mass="36223">MLVSTLLLGLMSLLISLAASSPFYDDMEANRFKQIESTIRAWEKQRKKELKGAGPDEPLFPIRNDWSCKSPRHRNPIVMLHGLSGTRQLEVNFLELWLRRQGFCTFSFTYGSWSRIMPELPFLGGVRAVDDSSKEIAGFVQQVIAATNSSKIDIVGHSEGAFLAIYIPRFWPLVGNAANNIIAIGPPTRGTTLRKFFASTLVFGARSRRMWRKVLGKMGCPACDELLPDGEPIRRLKAATPVRLPHTTLTIIATRHDRTITPPETAFLYEPGVRNMYIQDDCPADPVEHIGLAVDFNVWNVVRNVLDKQVDRKYQCVAGLRI</sequence>
<name>A0A2C5YDB5_9HYPO</name>
<dbReference type="Gene3D" id="3.40.50.1820">
    <property type="entry name" value="alpha/beta hydrolase"/>
    <property type="match status" value="1"/>
</dbReference>
<dbReference type="EMBL" id="NJET01000017">
    <property type="protein sequence ID" value="PHH65470.1"/>
    <property type="molecule type" value="Genomic_DNA"/>
</dbReference>
<dbReference type="InterPro" id="IPR029058">
    <property type="entry name" value="AB_hydrolase_fold"/>
</dbReference>
<keyword evidence="1" id="KW-0732">Signal</keyword>
<evidence type="ECO:0000256" key="1">
    <source>
        <dbReference type="SAM" id="SignalP"/>
    </source>
</evidence>
<keyword evidence="3" id="KW-1185">Reference proteome</keyword>
<comment type="caution">
    <text evidence="2">The sequence shown here is derived from an EMBL/GenBank/DDBJ whole genome shotgun (WGS) entry which is preliminary data.</text>
</comment>
<evidence type="ECO:0000313" key="2">
    <source>
        <dbReference type="EMBL" id="PHH65470.1"/>
    </source>
</evidence>
<evidence type="ECO:0000313" key="3">
    <source>
        <dbReference type="Proteomes" id="UP000226192"/>
    </source>
</evidence>
<dbReference type="AlphaFoldDB" id="A0A2C5YDB5"/>
<evidence type="ECO:0008006" key="4">
    <source>
        <dbReference type="Google" id="ProtNLM"/>
    </source>
</evidence>
<feature type="chain" id="PRO_5012971121" description="AB hydrolase-1 domain-containing protein" evidence="1">
    <location>
        <begin position="21"/>
        <end position="322"/>
    </location>
</feature>
<dbReference type="GO" id="GO:0016042">
    <property type="term" value="P:lipid catabolic process"/>
    <property type="evidence" value="ECO:0007669"/>
    <property type="project" value="InterPro"/>
</dbReference>
<organism evidence="2 3">
    <name type="scientific">Ophiocordyceps australis</name>
    <dbReference type="NCBI Taxonomy" id="1399860"/>
    <lineage>
        <taxon>Eukaryota</taxon>
        <taxon>Fungi</taxon>
        <taxon>Dikarya</taxon>
        <taxon>Ascomycota</taxon>
        <taxon>Pezizomycotina</taxon>
        <taxon>Sordariomycetes</taxon>
        <taxon>Hypocreomycetidae</taxon>
        <taxon>Hypocreales</taxon>
        <taxon>Ophiocordycipitaceae</taxon>
        <taxon>Ophiocordyceps</taxon>
    </lineage>
</organism>
<dbReference type="Proteomes" id="UP000226192">
    <property type="component" value="Unassembled WGS sequence"/>
</dbReference>
<protein>
    <recommendedName>
        <fullName evidence="4">AB hydrolase-1 domain-containing protein</fullName>
    </recommendedName>
</protein>
<dbReference type="STRING" id="1399860.A0A2C5YDB5"/>
<dbReference type="OrthoDB" id="9974421at2759"/>
<dbReference type="Pfam" id="PF01674">
    <property type="entry name" value="Lipase_2"/>
    <property type="match status" value="1"/>
</dbReference>
<accession>A0A2C5YDB5</accession>
<proteinExistence type="predicted"/>
<reference evidence="2 3" key="1">
    <citation type="submission" date="2017-06" db="EMBL/GenBank/DDBJ databases">
        <title>Ant-infecting Ophiocordyceps genomes reveal a high diversity of potential behavioral manipulation genes and a possible major role for enterotoxins.</title>
        <authorList>
            <person name="De Bekker C."/>
            <person name="Evans H.C."/>
            <person name="Brachmann A."/>
            <person name="Hughes D.P."/>
        </authorList>
    </citation>
    <scope>NUCLEOTIDE SEQUENCE [LARGE SCALE GENOMIC DNA]</scope>
    <source>
        <strain evidence="2 3">Map64</strain>
    </source>
</reference>
<feature type="signal peptide" evidence="1">
    <location>
        <begin position="1"/>
        <end position="20"/>
    </location>
</feature>
<dbReference type="SUPFAM" id="SSF53474">
    <property type="entry name" value="alpha/beta-Hydrolases"/>
    <property type="match status" value="1"/>
</dbReference>
<dbReference type="GO" id="GO:0016787">
    <property type="term" value="F:hydrolase activity"/>
    <property type="evidence" value="ECO:0007669"/>
    <property type="project" value="InterPro"/>
</dbReference>
<gene>
    <name evidence="2" type="ORF">CDD81_2250</name>
</gene>
<dbReference type="InterPro" id="IPR002918">
    <property type="entry name" value="Lipase_EstA/Esterase_EstB"/>
</dbReference>